<dbReference type="AlphaFoldDB" id="A0A5B9PFV5"/>
<keyword evidence="2" id="KW-1185">Reference proteome</keyword>
<dbReference type="KEGG" id="mff:MFFC18_15620"/>
<protein>
    <submittedName>
        <fullName evidence="1">Uncharacterized protein</fullName>
    </submittedName>
</protein>
<name>A0A5B9PFV5_9BACT</name>
<reference evidence="1 2" key="1">
    <citation type="submission" date="2019-08" db="EMBL/GenBank/DDBJ databases">
        <title>Deep-cultivation of Planctomycetes and their phenomic and genomic characterization uncovers novel biology.</title>
        <authorList>
            <person name="Wiegand S."/>
            <person name="Jogler M."/>
            <person name="Boedeker C."/>
            <person name="Pinto D."/>
            <person name="Vollmers J."/>
            <person name="Rivas-Marin E."/>
            <person name="Kohn T."/>
            <person name="Peeters S.H."/>
            <person name="Heuer A."/>
            <person name="Rast P."/>
            <person name="Oberbeckmann S."/>
            <person name="Bunk B."/>
            <person name="Jeske O."/>
            <person name="Meyerdierks A."/>
            <person name="Storesund J.E."/>
            <person name="Kallscheuer N."/>
            <person name="Luecker S."/>
            <person name="Lage O.M."/>
            <person name="Pohl T."/>
            <person name="Merkel B.J."/>
            <person name="Hornburger P."/>
            <person name="Mueller R.-W."/>
            <person name="Bruemmer F."/>
            <person name="Labrenz M."/>
            <person name="Spormann A.M."/>
            <person name="Op den Camp H."/>
            <person name="Overmann J."/>
            <person name="Amann R."/>
            <person name="Jetten M.S.M."/>
            <person name="Mascher T."/>
            <person name="Medema M.H."/>
            <person name="Devos D.P."/>
            <person name="Kaster A.-K."/>
            <person name="Ovreas L."/>
            <person name="Rohde M."/>
            <person name="Galperin M.Y."/>
            <person name="Jogler C."/>
        </authorList>
    </citation>
    <scope>NUCLEOTIDE SEQUENCE [LARGE SCALE GENOMIC DNA]</scope>
    <source>
        <strain evidence="1 2">FC18</strain>
    </source>
</reference>
<sequence>MFDSVTAQMLLLKCQGDEIWSEATCRASGVPDAWIEELCENYESGFDSDANTIYGEDGKLTNQYRGVSDLVLARKLAEFIGLDWKSAVAFTFDRRSEVNAIKELLDEF</sequence>
<dbReference type="Proteomes" id="UP000322214">
    <property type="component" value="Chromosome"/>
</dbReference>
<gene>
    <name evidence="1" type="ORF">MFFC18_15620</name>
</gene>
<accession>A0A5B9PFV5</accession>
<dbReference type="OrthoDB" id="292234at2"/>
<evidence type="ECO:0000313" key="1">
    <source>
        <dbReference type="EMBL" id="QEG21703.1"/>
    </source>
</evidence>
<dbReference type="EMBL" id="CP042912">
    <property type="protein sequence ID" value="QEG21703.1"/>
    <property type="molecule type" value="Genomic_DNA"/>
</dbReference>
<proteinExistence type="predicted"/>
<dbReference type="RefSeq" id="WP_075085388.1">
    <property type="nucleotide sequence ID" value="NZ_CP042912.1"/>
</dbReference>
<evidence type="ECO:0000313" key="2">
    <source>
        <dbReference type="Proteomes" id="UP000322214"/>
    </source>
</evidence>
<organism evidence="1 2">
    <name type="scientific">Mariniblastus fucicola</name>
    <dbReference type="NCBI Taxonomy" id="980251"/>
    <lineage>
        <taxon>Bacteria</taxon>
        <taxon>Pseudomonadati</taxon>
        <taxon>Planctomycetota</taxon>
        <taxon>Planctomycetia</taxon>
        <taxon>Pirellulales</taxon>
        <taxon>Pirellulaceae</taxon>
        <taxon>Mariniblastus</taxon>
    </lineage>
</organism>
<dbReference type="STRING" id="980251.GCA_001642875_03163"/>